<dbReference type="EMBL" id="LJSK01000144">
    <property type="protein sequence ID" value="KPI86168.1"/>
    <property type="molecule type" value="Genomic_DNA"/>
</dbReference>
<dbReference type="SUPFAM" id="SSF52047">
    <property type="entry name" value="RNI-like"/>
    <property type="match status" value="1"/>
</dbReference>
<dbReference type="InterPro" id="IPR032675">
    <property type="entry name" value="LRR_dom_sf"/>
</dbReference>
<evidence type="ECO:0008006" key="4">
    <source>
        <dbReference type="Google" id="ProtNLM"/>
    </source>
</evidence>
<dbReference type="VEuPathDB" id="TriTrypDB:Lsey_0144_0020"/>
<organism evidence="2 3">
    <name type="scientific">Leptomonas seymouri</name>
    <dbReference type="NCBI Taxonomy" id="5684"/>
    <lineage>
        <taxon>Eukaryota</taxon>
        <taxon>Discoba</taxon>
        <taxon>Euglenozoa</taxon>
        <taxon>Kinetoplastea</taxon>
        <taxon>Metakinetoplastina</taxon>
        <taxon>Trypanosomatida</taxon>
        <taxon>Trypanosomatidae</taxon>
        <taxon>Leishmaniinae</taxon>
        <taxon>Leptomonas</taxon>
    </lineage>
</organism>
<evidence type="ECO:0000256" key="1">
    <source>
        <dbReference type="SAM" id="MobiDB-lite"/>
    </source>
</evidence>
<feature type="region of interest" description="Disordered" evidence="1">
    <location>
        <begin position="203"/>
        <end position="270"/>
    </location>
</feature>
<name>A0A0N1IJY6_LEPSE</name>
<sequence length="504" mass="52710">MMSLGSVYEESCRASKVQPNSALCRYFTANMAAQPLHVLSLSSNLVGPRGLEALLPVLHLCRHTLHTLDLSYNNLDNRAIQRLTRWLMTSSGDGLPALRRLELQGNPFTYQAGKCLVHCCEGLRPVSVAPPAAPAASPGNEDAGPGSHSCEVNLDATADAPRFWEESPGMNIDSVGVKATLMPPGLEDALRARIAEAIARRVQRRIHQTSSRQPSQRQSSSVAQSSKRTSETAETLAGKESGAQQSEAECAEVQPSAEVSEEAAPAHVPFDLLDEPVEAEGREGELGLDEGAGSVDLSAGKAAELDERGDGNALGIDNNNDAAAIGGALQAGNTEAHEISTGNLANVEVPHTESGTHTPIAARRSFATDCSSESSNIFQSHTSSPVHASLAGTARTALPPLSEDIFASSEDDRDEQGRAGARESDAASLPSPYDTATDATSSSGSPSAPSIPAALPAPPARQSIIIEEFPAKSTGADILAALGLEAQMGTHEESDVPPSWLDDV</sequence>
<feature type="region of interest" description="Disordered" evidence="1">
    <location>
        <begin position="130"/>
        <end position="152"/>
    </location>
</feature>
<feature type="compositionally biased region" description="Low complexity" evidence="1">
    <location>
        <begin position="251"/>
        <end position="266"/>
    </location>
</feature>
<evidence type="ECO:0000313" key="3">
    <source>
        <dbReference type="Proteomes" id="UP000038009"/>
    </source>
</evidence>
<dbReference type="InterPro" id="IPR001611">
    <property type="entry name" value="Leu-rich_rpt"/>
</dbReference>
<feature type="region of interest" description="Disordered" evidence="1">
    <location>
        <begin position="406"/>
        <end position="456"/>
    </location>
</feature>
<gene>
    <name evidence="2" type="ORF">ABL78_4757</name>
</gene>
<reference evidence="2 3" key="1">
    <citation type="journal article" date="2015" name="PLoS Pathog.">
        <title>Leptomonas seymouri: Adaptations to the Dixenous Life Cycle Analyzed by Genome Sequencing, Transcriptome Profiling and Co-infection with Leishmania donovani.</title>
        <authorList>
            <person name="Kraeva N."/>
            <person name="Butenko A."/>
            <person name="Hlavacova J."/>
            <person name="Kostygov A."/>
            <person name="Myskova J."/>
            <person name="Grybchuk D."/>
            <person name="Lestinova T."/>
            <person name="Votypka J."/>
            <person name="Volf P."/>
            <person name="Opperdoes F."/>
            <person name="Flegontov P."/>
            <person name="Lukes J."/>
            <person name="Yurchenko V."/>
        </authorList>
    </citation>
    <scope>NUCLEOTIDE SEQUENCE [LARGE SCALE GENOMIC DNA]</scope>
    <source>
        <strain evidence="2 3">ATCC 30220</strain>
    </source>
</reference>
<keyword evidence="3" id="KW-1185">Reference proteome</keyword>
<protein>
    <recommendedName>
        <fullName evidence="4">Leucine rich repeat protein</fullName>
    </recommendedName>
</protein>
<feature type="compositionally biased region" description="Low complexity" evidence="1">
    <location>
        <begin position="208"/>
        <end position="227"/>
    </location>
</feature>
<dbReference type="Proteomes" id="UP000038009">
    <property type="component" value="Unassembled WGS sequence"/>
</dbReference>
<comment type="caution">
    <text evidence="2">The sequence shown here is derived from an EMBL/GenBank/DDBJ whole genome shotgun (WGS) entry which is preliminary data.</text>
</comment>
<accession>A0A0N1IJY6</accession>
<dbReference type="AlphaFoldDB" id="A0A0N1IJY6"/>
<dbReference type="OrthoDB" id="265672at2759"/>
<feature type="compositionally biased region" description="Basic and acidic residues" evidence="1">
    <location>
        <begin position="415"/>
        <end position="425"/>
    </location>
</feature>
<feature type="compositionally biased region" description="Low complexity" evidence="1">
    <location>
        <begin position="431"/>
        <end position="454"/>
    </location>
</feature>
<evidence type="ECO:0000313" key="2">
    <source>
        <dbReference type="EMBL" id="KPI86168.1"/>
    </source>
</evidence>
<proteinExistence type="predicted"/>
<dbReference type="Gene3D" id="3.80.10.10">
    <property type="entry name" value="Ribonuclease Inhibitor"/>
    <property type="match status" value="1"/>
</dbReference>
<dbReference type="Pfam" id="PF13516">
    <property type="entry name" value="LRR_6"/>
    <property type="match status" value="2"/>
</dbReference>